<organism evidence="1 2">
    <name type="scientific">Trema orientale</name>
    <name type="common">Charcoal tree</name>
    <name type="synonym">Celtis orientalis</name>
    <dbReference type="NCBI Taxonomy" id="63057"/>
    <lineage>
        <taxon>Eukaryota</taxon>
        <taxon>Viridiplantae</taxon>
        <taxon>Streptophyta</taxon>
        <taxon>Embryophyta</taxon>
        <taxon>Tracheophyta</taxon>
        <taxon>Spermatophyta</taxon>
        <taxon>Magnoliopsida</taxon>
        <taxon>eudicotyledons</taxon>
        <taxon>Gunneridae</taxon>
        <taxon>Pentapetalae</taxon>
        <taxon>rosids</taxon>
        <taxon>fabids</taxon>
        <taxon>Rosales</taxon>
        <taxon>Cannabaceae</taxon>
        <taxon>Trema</taxon>
    </lineage>
</organism>
<dbReference type="Proteomes" id="UP000237000">
    <property type="component" value="Unassembled WGS sequence"/>
</dbReference>
<reference evidence="2" key="1">
    <citation type="submission" date="2016-06" db="EMBL/GenBank/DDBJ databases">
        <title>Parallel loss of symbiosis genes in relatives of nitrogen-fixing non-legume Parasponia.</title>
        <authorList>
            <person name="Van Velzen R."/>
            <person name="Holmer R."/>
            <person name="Bu F."/>
            <person name="Rutten L."/>
            <person name="Van Zeijl A."/>
            <person name="Liu W."/>
            <person name="Santuari L."/>
            <person name="Cao Q."/>
            <person name="Sharma T."/>
            <person name="Shen D."/>
            <person name="Roswanjaya Y."/>
            <person name="Wardhani T."/>
            <person name="Kalhor M.S."/>
            <person name="Jansen J."/>
            <person name="Van den Hoogen J."/>
            <person name="Gungor B."/>
            <person name="Hartog M."/>
            <person name="Hontelez J."/>
            <person name="Verver J."/>
            <person name="Yang W.-C."/>
            <person name="Schijlen E."/>
            <person name="Repin R."/>
            <person name="Schilthuizen M."/>
            <person name="Schranz E."/>
            <person name="Heidstra R."/>
            <person name="Miyata K."/>
            <person name="Fedorova E."/>
            <person name="Kohlen W."/>
            <person name="Bisseling T."/>
            <person name="Smit S."/>
            <person name="Geurts R."/>
        </authorList>
    </citation>
    <scope>NUCLEOTIDE SEQUENCE [LARGE SCALE GENOMIC DNA]</scope>
    <source>
        <strain evidence="2">cv. RG33-2</strain>
    </source>
</reference>
<name>A0A2P5FYQ4_TREOI</name>
<keyword evidence="2" id="KW-1185">Reference proteome</keyword>
<dbReference type="EMBL" id="JXTC01000003">
    <property type="protein sequence ID" value="POO02904.1"/>
    <property type="molecule type" value="Genomic_DNA"/>
</dbReference>
<dbReference type="AlphaFoldDB" id="A0A2P5FYQ4"/>
<protein>
    <submittedName>
        <fullName evidence="1">Uncharacterized protein</fullName>
    </submittedName>
</protein>
<sequence length="232" mass="25710">MFIVLSCARLLAAEDDMNKLFNLPQSLTNTSSKFGNRKLLFPQWKLSRLGKSRSLKVSNWLKTISPLSAASPSPSFSTITCLICLHLEILISLSCTRLLAAEDDVNKLSNLPQSCTRLLAAEDDMNKLFNLPQSLTSTSSKFGNRKLLFPQWKLSRLGKSRSLKVSNWLKTISPLSAASPSPSPSFSTITCLICLHSEMLILLSCARLLAAEDDMNELFNLPQSLTVRVSKF</sequence>
<comment type="caution">
    <text evidence="1">The sequence shown here is derived from an EMBL/GenBank/DDBJ whole genome shotgun (WGS) entry which is preliminary data.</text>
</comment>
<dbReference type="InParanoid" id="A0A2P5FYQ4"/>
<accession>A0A2P5FYQ4</accession>
<gene>
    <name evidence="1" type="ORF">TorRG33x02_009650</name>
</gene>
<evidence type="ECO:0000313" key="2">
    <source>
        <dbReference type="Proteomes" id="UP000237000"/>
    </source>
</evidence>
<proteinExistence type="predicted"/>
<evidence type="ECO:0000313" key="1">
    <source>
        <dbReference type="EMBL" id="POO02904.1"/>
    </source>
</evidence>